<keyword evidence="3" id="KW-1185">Reference proteome</keyword>
<reference evidence="2 3" key="1">
    <citation type="submission" date="2023-08" db="EMBL/GenBank/DDBJ databases">
        <title>Annotated Genome Sequence of Vanrija albida AlHP1.</title>
        <authorList>
            <person name="Herzog R."/>
        </authorList>
    </citation>
    <scope>NUCLEOTIDE SEQUENCE [LARGE SCALE GENOMIC DNA]</scope>
    <source>
        <strain evidence="2 3">AlHP1</strain>
    </source>
</reference>
<accession>A0ABR3PW02</accession>
<evidence type="ECO:0000256" key="1">
    <source>
        <dbReference type="SAM" id="MobiDB-lite"/>
    </source>
</evidence>
<organism evidence="2 3">
    <name type="scientific">Vanrija albida</name>
    <dbReference type="NCBI Taxonomy" id="181172"/>
    <lineage>
        <taxon>Eukaryota</taxon>
        <taxon>Fungi</taxon>
        <taxon>Dikarya</taxon>
        <taxon>Basidiomycota</taxon>
        <taxon>Agaricomycotina</taxon>
        <taxon>Tremellomycetes</taxon>
        <taxon>Trichosporonales</taxon>
        <taxon>Trichosporonaceae</taxon>
        <taxon>Vanrija</taxon>
    </lineage>
</organism>
<feature type="region of interest" description="Disordered" evidence="1">
    <location>
        <begin position="1"/>
        <end position="30"/>
    </location>
</feature>
<evidence type="ECO:0000313" key="3">
    <source>
        <dbReference type="Proteomes" id="UP001565368"/>
    </source>
</evidence>
<dbReference type="RefSeq" id="XP_069206524.1">
    <property type="nucleotide sequence ID" value="XM_069356683.1"/>
</dbReference>
<dbReference type="GeneID" id="95989329"/>
<dbReference type="Proteomes" id="UP001565368">
    <property type="component" value="Unassembled WGS sequence"/>
</dbReference>
<comment type="caution">
    <text evidence="2">The sequence shown here is derived from an EMBL/GenBank/DDBJ whole genome shotgun (WGS) entry which is preliminary data.</text>
</comment>
<evidence type="ECO:0000313" key="2">
    <source>
        <dbReference type="EMBL" id="KAL1406580.1"/>
    </source>
</evidence>
<protein>
    <submittedName>
        <fullName evidence="2">Uncharacterized protein</fullName>
    </submittedName>
</protein>
<name>A0ABR3PW02_9TREE</name>
<gene>
    <name evidence="2" type="ORF">Q8F55_008286</name>
</gene>
<sequence>MPAVVTTAAVSPEEDSSSANATEGSDGEGPADLIVKGLQEICPTREYCQRDSQSTPIVVKARVPDPEHKDRYILRDLDVWIKIHNIFVTMPEPFERLLLLFDEFARATSYWKEEVYDIVDVIGEPKEGGVPFTRTKIKHDWFVTAPTGWEFAINTWAKGGAKKPQALMEVHIMAEWHDDGIAGACEALQQAAGVVEKGLSFVPGGGTFGSVFGSFVGIGCQLGQALEEPAPTPSPC</sequence>
<proteinExistence type="predicted"/>
<dbReference type="EMBL" id="JBBXJM010000006">
    <property type="protein sequence ID" value="KAL1406580.1"/>
    <property type="molecule type" value="Genomic_DNA"/>
</dbReference>